<protein>
    <submittedName>
        <fullName evidence="1">Uncharacterized protein</fullName>
    </submittedName>
</protein>
<evidence type="ECO:0000313" key="1">
    <source>
        <dbReference type="EMBL" id="KAK8850240.1"/>
    </source>
</evidence>
<keyword evidence="2" id="KW-1185">Reference proteome</keyword>
<evidence type="ECO:0000313" key="2">
    <source>
        <dbReference type="Proteomes" id="UP001470230"/>
    </source>
</evidence>
<proteinExistence type="predicted"/>
<sequence length="314" mass="37050">MIAGTNPLEVHCDIFYERLGSHFENESRRQARNPKICCTIEKQQNDNRIHKFANYAFMISPGNELDFFRSMAKTLIEYRELVEKYKEEDEKRKDKNYKKPESYANYFEQCMKNSKSCEYLSTFLGIYNHCETASLLVKVFTDIFQSFGNNGIHAINQFFIRICPYAAFIACLGALIWSRRMERLDEERRENHLTFINNFFNIVTSKRGYDEIMRSNIFIYSIDKRDSTFSENHGSFCGFYHVRELEKFGAPIGQKFGGKCLIGVYSEIYTRIFHEDQLDFEKLKNFLDGTILYRNEISLHYEEEENDSSGCNIS</sequence>
<accession>A0ABR2HNE4</accession>
<dbReference type="EMBL" id="JAPFFF010000024">
    <property type="protein sequence ID" value="KAK8850240.1"/>
    <property type="molecule type" value="Genomic_DNA"/>
</dbReference>
<name>A0ABR2HNE4_9EUKA</name>
<reference evidence="1 2" key="1">
    <citation type="submission" date="2024-04" db="EMBL/GenBank/DDBJ databases">
        <title>Tritrichomonas musculus Genome.</title>
        <authorList>
            <person name="Alves-Ferreira E."/>
            <person name="Grigg M."/>
            <person name="Lorenzi H."/>
            <person name="Galac M."/>
        </authorList>
    </citation>
    <scope>NUCLEOTIDE SEQUENCE [LARGE SCALE GENOMIC DNA]</scope>
    <source>
        <strain evidence="1 2">EAF2021</strain>
    </source>
</reference>
<comment type="caution">
    <text evidence="1">The sequence shown here is derived from an EMBL/GenBank/DDBJ whole genome shotgun (WGS) entry which is preliminary data.</text>
</comment>
<gene>
    <name evidence="1" type="ORF">M9Y10_018365</name>
</gene>
<organism evidence="1 2">
    <name type="scientific">Tritrichomonas musculus</name>
    <dbReference type="NCBI Taxonomy" id="1915356"/>
    <lineage>
        <taxon>Eukaryota</taxon>
        <taxon>Metamonada</taxon>
        <taxon>Parabasalia</taxon>
        <taxon>Tritrichomonadida</taxon>
        <taxon>Tritrichomonadidae</taxon>
        <taxon>Tritrichomonas</taxon>
    </lineage>
</organism>
<dbReference type="Proteomes" id="UP001470230">
    <property type="component" value="Unassembled WGS sequence"/>
</dbReference>